<dbReference type="GO" id="GO:0005506">
    <property type="term" value="F:iron ion binding"/>
    <property type="evidence" value="ECO:0007669"/>
    <property type="project" value="InterPro"/>
</dbReference>
<keyword evidence="3" id="KW-1185">Reference proteome</keyword>
<dbReference type="GO" id="GO:0016705">
    <property type="term" value="F:oxidoreductase activity, acting on paired donors, with incorporation or reduction of molecular oxygen"/>
    <property type="evidence" value="ECO:0007669"/>
    <property type="project" value="InterPro"/>
</dbReference>
<dbReference type="Gene3D" id="1.10.630.10">
    <property type="entry name" value="Cytochrome P450"/>
    <property type="match status" value="1"/>
</dbReference>
<dbReference type="SUPFAM" id="SSF48264">
    <property type="entry name" value="Cytochrome P450"/>
    <property type="match status" value="1"/>
</dbReference>
<comment type="caution">
    <text evidence="2">The sequence shown here is derived from an EMBL/GenBank/DDBJ whole genome shotgun (WGS) entry which is preliminary data.</text>
</comment>
<feature type="region of interest" description="Disordered" evidence="1">
    <location>
        <begin position="183"/>
        <end position="258"/>
    </location>
</feature>
<sequence length="331" mass="35452">MHFSPSRYPDPFTFSSAESANLADPYKRMYGVAICIGMLLADKELFLAISMMLWYFDMAEIPGEIIDLKEYDGFPGRSPLPFRISITSCHEGIAEFLNEESGCHGIIGSVFGHTSTVVQLRESSGSEFARRPQACHAIKVFAAALLRPEEASKACTAISVGRGRANRGRVRNKEDAQMHVGISMHLDGPTPPSPRRPCRSRAPSSPSPSMIGRALSARGATQVLLTPPRRERRAPSACSASLPGSGKRRRGALSAGYETGAGDDRSCLSYLIEAHDVRLELWASLRLAEGHFEAGAGITSCMLHSAGEGAGGGAKGTRATTRSGRMLDGKG</sequence>
<feature type="compositionally biased region" description="Low complexity" evidence="1">
    <location>
        <begin position="200"/>
        <end position="209"/>
    </location>
</feature>
<evidence type="ECO:0000313" key="3">
    <source>
        <dbReference type="Proteomes" id="UP001219525"/>
    </source>
</evidence>
<proteinExistence type="predicted"/>
<gene>
    <name evidence="2" type="ORF">GGX14DRAFT_636537</name>
</gene>
<dbReference type="GO" id="GO:0020037">
    <property type="term" value="F:heme binding"/>
    <property type="evidence" value="ECO:0007669"/>
    <property type="project" value="InterPro"/>
</dbReference>
<name>A0AAD6VAM1_9AGAR</name>
<reference evidence="2" key="1">
    <citation type="submission" date="2023-03" db="EMBL/GenBank/DDBJ databases">
        <title>Massive genome expansion in bonnet fungi (Mycena s.s.) driven by repeated elements and novel gene families across ecological guilds.</title>
        <authorList>
            <consortium name="Lawrence Berkeley National Laboratory"/>
            <person name="Harder C.B."/>
            <person name="Miyauchi S."/>
            <person name="Viragh M."/>
            <person name="Kuo A."/>
            <person name="Thoen E."/>
            <person name="Andreopoulos B."/>
            <person name="Lu D."/>
            <person name="Skrede I."/>
            <person name="Drula E."/>
            <person name="Henrissat B."/>
            <person name="Morin E."/>
            <person name="Kohler A."/>
            <person name="Barry K."/>
            <person name="LaButti K."/>
            <person name="Morin E."/>
            <person name="Salamov A."/>
            <person name="Lipzen A."/>
            <person name="Mereny Z."/>
            <person name="Hegedus B."/>
            <person name="Baldrian P."/>
            <person name="Stursova M."/>
            <person name="Weitz H."/>
            <person name="Taylor A."/>
            <person name="Grigoriev I.V."/>
            <person name="Nagy L.G."/>
            <person name="Martin F."/>
            <person name="Kauserud H."/>
        </authorList>
    </citation>
    <scope>NUCLEOTIDE SEQUENCE</scope>
    <source>
        <strain evidence="2">9144</strain>
    </source>
</reference>
<dbReference type="InterPro" id="IPR036396">
    <property type="entry name" value="Cyt_P450_sf"/>
</dbReference>
<accession>A0AAD6VAM1</accession>
<dbReference type="Proteomes" id="UP001219525">
    <property type="component" value="Unassembled WGS sequence"/>
</dbReference>
<organism evidence="2 3">
    <name type="scientific">Mycena pura</name>
    <dbReference type="NCBI Taxonomy" id="153505"/>
    <lineage>
        <taxon>Eukaryota</taxon>
        <taxon>Fungi</taxon>
        <taxon>Dikarya</taxon>
        <taxon>Basidiomycota</taxon>
        <taxon>Agaricomycotina</taxon>
        <taxon>Agaricomycetes</taxon>
        <taxon>Agaricomycetidae</taxon>
        <taxon>Agaricales</taxon>
        <taxon>Marasmiineae</taxon>
        <taxon>Mycenaceae</taxon>
        <taxon>Mycena</taxon>
    </lineage>
</organism>
<protein>
    <submittedName>
        <fullName evidence="2">Uncharacterized protein</fullName>
    </submittedName>
</protein>
<feature type="region of interest" description="Disordered" evidence="1">
    <location>
        <begin position="309"/>
        <end position="331"/>
    </location>
</feature>
<evidence type="ECO:0000256" key="1">
    <source>
        <dbReference type="SAM" id="MobiDB-lite"/>
    </source>
</evidence>
<dbReference type="AlphaFoldDB" id="A0AAD6VAM1"/>
<dbReference type="EMBL" id="JARJCW010000037">
    <property type="protein sequence ID" value="KAJ7207168.1"/>
    <property type="molecule type" value="Genomic_DNA"/>
</dbReference>
<evidence type="ECO:0000313" key="2">
    <source>
        <dbReference type="EMBL" id="KAJ7207168.1"/>
    </source>
</evidence>
<dbReference type="GO" id="GO:0004497">
    <property type="term" value="F:monooxygenase activity"/>
    <property type="evidence" value="ECO:0007669"/>
    <property type="project" value="InterPro"/>
</dbReference>